<evidence type="ECO:0000313" key="3">
    <source>
        <dbReference type="Proteomes" id="UP000492821"/>
    </source>
</evidence>
<accession>A0A7E4VH10</accession>
<evidence type="ECO:0000256" key="1">
    <source>
        <dbReference type="SAM" id="Phobius"/>
    </source>
</evidence>
<reference evidence="4" key="2">
    <citation type="submission" date="2020-10" db="UniProtKB">
        <authorList>
            <consortium name="WormBaseParasite"/>
        </authorList>
    </citation>
    <scope>IDENTIFICATION</scope>
</reference>
<keyword evidence="1" id="KW-0812">Transmembrane</keyword>
<evidence type="ECO:0000313" key="4">
    <source>
        <dbReference type="WBParaSite" id="Pan_g20913.t1"/>
    </source>
</evidence>
<dbReference type="AlphaFoldDB" id="A0A7E4VH10"/>
<keyword evidence="1" id="KW-1133">Transmembrane helix</keyword>
<dbReference type="Proteomes" id="UP000492821">
    <property type="component" value="Unassembled WGS sequence"/>
</dbReference>
<dbReference type="WBParaSite" id="Pan_g20913.t1">
    <property type="protein sequence ID" value="Pan_g20913.t1"/>
    <property type="gene ID" value="Pan_g20913"/>
</dbReference>
<feature type="transmembrane region" description="Helical" evidence="1">
    <location>
        <begin position="192"/>
        <end position="214"/>
    </location>
</feature>
<reference evidence="3" key="1">
    <citation type="journal article" date="2013" name="Genetics">
        <title>The draft genome and transcriptome of Panagrellus redivivus are shaped by the harsh demands of a free-living lifestyle.</title>
        <authorList>
            <person name="Srinivasan J."/>
            <person name="Dillman A.R."/>
            <person name="Macchietto M.G."/>
            <person name="Heikkinen L."/>
            <person name="Lakso M."/>
            <person name="Fracchia K.M."/>
            <person name="Antoshechkin I."/>
            <person name="Mortazavi A."/>
            <person name="Wong G."/>
            <person name="Sternberg P.W."/>
        </authorList>
    </citation>
    <scope>NUCLEOTIDE SEQUENCE [LARGE SCALE GENOMIC DNA]</scope>
    <source>
        <strain evidence="3">MT8872</strain>
    </source>
</reference>
<sequence length="222" mass="25742">MVSFLKNCFTVILFSTLVLNAESKQPEYSDGNTNTINIDCDFGDYDEAKAYKNNTESLKDKYMSLLNCNYTLHDVKFQFDMILAGRKDNGRQNFIDAYFVFCRSLNQMEIKISSDSFRIMEMFSSLNQFDDNKLANAVRTELVRLLERNSDLEPFSLPALPQLETIMRVTSIEMVEPKMPLAYFGLFTLRHILQYSLFVVLLDPIISMLLRFVIEPILSKKL</sequence>
<protein>
    <submittedName>
        <fullName evidence="4">DUF4359 domain-containing protein</fullName>
    </submittedName>
</protein>
<name>A0A7E4VH10_PANRE</name>
<feature type="signal peptide" evidence="2">
    <location>
        <begin position="1"/>
        <end position="23"/>
    </location>
</feature>
<keyword evidence="2" id="KW-0732">Signal</keyword>
<keyword evidence="1" id="KW-0472">Membrane</keyword>
<organism evidence="3 4">
    <name type="scientific">Panagrellus redivivus</name>
    <name type="common">Microworm</name>
    <dbReference type="NCBI Taxonomy" id="6233"/>
    <lineage>
        <taxon>Eukaryota</taxon>
        <taxon>Metazoa</taxon>
        <taxon>Ecdysozoa</taxon>
        <taxon>Nematoda</taxon>
        <taxon>Chromadorea</taxon>
        <taxon>Rhabditida</taxon>
        <taxon>Tylenchina</taxon>
        <taxon>Panagrolaimomorpha</taxon>
        <taxon>Panagrolaimoidea</taxon>
        <taxon>Panagrolaimidae</taxon>
        <taxon>Panagrellus</taxon>
    </lineage>
</organism>
<evidence type="ECO:0000256" key="2">
    <source>
        <dbReference type="SAM" id="SignalP"/>
    </source>
</evidence>
<proteinExistence type="predicted"/>
<keyword evidence="3" id="KW-1185">Reference proteome</keyword>
<feature type="chain" id="PRO_5028805090" evidence="2">
    <location>
        <begin position="24"/>
        <end position="222"/>
    </location>
</feature>